<keyword evidence="6" id="KW-0732">Signal</keyword>
<organism evidence="7 8">
    <name type="scientific">Microthlaspi erraticum</name>
    <dbReference type="NCBI Taxonomy" id="1685480"/>
    <lineage>
        <taxon>Eukaryota</taxon>
        <taxon>Viridiplantae</taxon>
        <taxon>Streptophyta</taxon>
        <taxon>Embryophyta</taxon>
        <taxon>Tracheophyta</taxon>
        <taxon>Spermatophyta</taxon>
        <taxon>Magnoliopsida</taxon>
        <taxon>eudicotyledons</taxon>
        <taxon>Gunneridae</taxon>
        <taxon>Pentapetalae</taxon>
        <taxon>rosids</taxon>
        <taxon>malvids</taxon>
        <taxon>Brassicales</taxon>
        <taxon>Brassicaceae</taxon>
        <taxon>Coluteocarpeae</taxon>
        <taxon>Microthlaspi</taxon>
    </lineage>
</organism>
<dbReference type="Pfam" id="PF07333">
    <property type="entry name" value="SLR1-BP"/>
    <property type="match status" value="1"/>
</dbReference>
<comment type="similarity">
    <text evidence="1">Belongs to the DEFL family.</text>
</comment>
<reference evidence="7" key="1">
    <citation type="submission" date="2020-01" db="EMBL/GenBank/DDBJ databases">
        <authorList>
            <person name="Mishra B."/>
        </authorList>
    </citation>
    <scope>NUCLEOTIDE SEQUENCE [LARGE SCALE GENOMIC DNA]</scope>
</reference>
<keyword evidence="3" id="KW-0295">Fungicide</keyword>
<comment type="caution">
    <text evidence="7">The sequence shown here is derived from an EMBL/GenBank/DDBJ whole genome shotgun (WGS) entry which is preliminary data.</text>
</comment>
<name>A0A6D2I199_9BRAS</name>
<evidence type="ECO:0008006" key="9">
    <source>
        <dbReference type="Google" id="ProtNLM"/>
    </source>
</evidence>
<gene>
    <name evidence="7" type="ORF">MERR_LOCUS10482</name>
</gene>
<protein>
    <recommendedName>
        <fullName evidence="9">Knottin scorpion toxin-like domain-containing protein</fullName>
    </recommendedName>
</protein>
<dbReference type="InterPro" id="IPR010851">
    <property type="entry name" value="DEFL"/>
</dbReference>
<dbReference type="PANTHER" id="PTHR33830">
    <property type="entry name" value="DEFENSIN-LIKE PROTEIN 184-RELATED"/>
    <property type="match status" value="1"/>
</dbReference>
<evidence type="ECO:0000256" key="1">
    <source>
        <dbReference type="ARBA" id="ARBA00006722"/>
    </source>
</evidence>
<evidence type="ECO:0000256" key="6">
    <source>
        <dbReference type="SAM" id="SignalP"/>
    </source>
</evidence>
<proteinExistence type="inferred from homology"/>
<feature type="signal peptide" evidence="6">
    <location>
        <begin position="1"/>
        <end position="24"/>
    </location>
</feature>
<accession>A0A6D2I199</accession>
<dbReference type="PANTHER" id="PTHR33830:SF3">
    <property type="entry name" value="DEFENSIN-LIKE PROTEIN 127-RELATED"/>
    <property type="match status" value="1"/>
</dbReference>
<evidence type="ECO:0000313" key="7">
    <source>
        <dbReference type="EMBL" id="CAA7023247.1"/>
    </source>
</evidence>
<dbReference type="AlphaFoldDB" id="A0A6D2I199"/>
<dbReference type="GO" id="GO:0050832">
    <property type="term" value="P:defense response to fungus"/>
    <property type="evidence" value="ECO:0007669"/>
    <property type="project" value="UniProtKB-KW"/>
</dbReference>
<dbReference type="OrthoDB" id="1043441at2759"/>
<keyword evidence="5" id="KW-1015">Disulfide bond</keyword>
<sequence length="75" mass="8194">MSKSTLFAVFLILILGMIVKEIQGFGYCHKYLSETDCGAGSCNALCRQQFLDGTGKCLHLRDGRLGCLCFYSCGS</sequence>
<dbReference type="Proteomes" id="UP000467841">
    <property type="component" value="Unassembled WGS sequence"/>
</dbReference>
<evidence type="ECO:0000313" key="8">
    <source>
        <dbReference type="Proteomes" id="UP000467841"/>
    </source>
</evidence>
<evidence type="ECO:0000256" key="5">
    <source>
        <dbReference type="ARBA" id="ARBA00023157"/>
    </source>
</evidence>
<keyword evidence="2" id="KW-0929">Antimicrobial</keyword>
<keyword evidence="4" id="KW-0611">Plant defense</keyword>
<evidence type="ECO:0000256" key="2">
    <source>
        <dbReference type="ARBA" id="ARBA00022529"/>
    </source>
</evidence>
<dbReference type="GO" id="GO:0031640">
    <property type="term" value="P:killing of cells of another organism"/>
    <property type="evidence" value="ECO:0007669"/>
    <property type="project" value="UniProtKB-KW"/>
</dbReference>
<evidence type="ECO:0000256" key="3">
    <source>
        <dbReference type="ARBA" id="ARBA00022577"/>
    </source>
</evidence>
<keyword evidence="8" id="KW-1185">Reference proteome</keyword>
<evidence type="ECO:0000256" key="4">
    <source>
        <dbReference type="ARBA" id="ARBA00022821"/>
    </source>
</evidence>
<feature type="chain" id="PRO_5025693813" description="Knottin scorpion toxin-like domain-containing protein" evidence="6">
    <location>
        <begin position="25"/>
        <end position="75"/>
    </location>
</feature>
<dbReference type="EMBL" id="CACVBM020000777">
    <property type="protein sequence ID" value="CAA7023247.1"/>
    <property type="molecule type" value="Genomic_DNA"/>
</dbReference>